<evidence type="ECO:0000313" key="8">
    <source>
        <dbReference type="Proteomes" id="UP000295757"/>
    </source>
</evidence>
<evidence type="ECO:0000256" key="6">
    <source>
        <dbReference type="SAM" id="Phobius"/>
    </source>
</evidence>
<dbReference type="Pfam" id="PF01741">
    <property type="entry name" value="MscL"/>
    <property type="match status" value="1"/>
</dbReference>
<keyword evidence="3 6" id="KW-1133">Transmembrane helix</keyword>
<keyword evidence="8" id="KW-1185">Reference proteome</keyword>
<dbReference type="SUPFAM" id="SSF81330">
    <property type="entry name" value="Gated mechanosensitive channel"/>
    <property type="match status" value="1"/>
</dbReference>
<evidence type="ECO:0000256" key="4">
    <source>
        <dbReference type="ARBA" id="ARBA00023136"/>
    </source>
</evidence>
<feature type="transmembrane region" description="Helical" evidence="6">
    <location>
        <begin position="80"/>
        <end position="104"/>
    </location>
</feature>
<evidence type="ECO:0000256" key="3">
    <source>
        <dbReference type="ARBA" id="ARBA00022989"/>
    </source>
</evidence>
<feature type="region of interest" description="Disordered" evidence="5">
    <location>
        <begin position="145"/>
        <end position="164"/>
    </location>
</feature>
<dbReference type="EMBL" id="SOCN01000004">
    <property type="protein sequence ID" value="TDV23046.1"/>
    <property type="molecule type" value="Genomic_DNA"/>
</dbReference>
<comment type="caution">
    <text evidence="7">The sequence shown here is derived from an EMBL/GenBank/DDBJ whole genome shotgun (WGS) entry which is preliminary data.</text>
</comment>
<dbReference type="PANTHER" id="PTHR30266:SF2">
    <property type="entry name" value="LARGE-CONDUCTANCE MECHANOSENSITIVE CHANNEL"/>
    <property type="match status" value="1"/>
</dbReference>
<evidence type="ECO:0000256" key="2">
    <source>
        <dbReference type="ARBA" id="ARBA00022692"/>
    </source>
</evidence>
<keyword evidence="2 6" id="KW-0812">Transmembrane</keyword>
<dbReference type="InterPro" id="IPR036019">
    <property type="entry name" value="MscL_channel"/>
</dbReference>
<keyword evidence="4 6" id="KW-0472">Membrane</keyword>
<organism evidence="7 8">
    <name type="scientific">Mycoplasmopsis mustelae</name>
    <dbReference type="NCBI Taxonomy" id="171289"/>
    <lineage>
        <taxon>Bacteria</taxon>
        <taxon>Bacillati</taxon>
        <taxon>Mycoplasmatota</taxon>
        <taxon>Mycoplasmoidales</taxon>
        <taxon>Metamycoplasmataceae</taxon>
        <taxon>Mycoplasmopsis</taxon>
    </lineage>
</organism>
<evidence type="ECO:0000256" key="5">
    <source>
        <dbReference type="SAM" id="MobiDB-lite"/>
    </source>
</evidence>
<name>A0A4R7UDK9_9BACT</name>
<dbReference type="RefSeq" id="WP_234851426.1">
    <property type="nucleotide sequence ID" value="NZ_SOCN01000004.1"/>
</dbReference>
<evidence type="ECO:0000313" key="7">
    <source>
        <dbReference type="EMBL" id="TDV23046.1"/>
    </source>
</evidence>
<dbReference type="GO" id="GO:0008381">
    <property type="term" value="F:mechanosensitive monoatomic ion channel activity"/>
    <property type="evidence" value="ECO:0007669"/>
    <property type="project" value="TreeGrafter"/>
</dbReference>
<dbReference type="InterPro" id="IPR037673">
    <property type="entry name" value="MSC/AndL"/>
</dbReference>
<dbReference type="Gene3D" id="1.10.1200.120">
    <property type="entry name" value="Large-conductance mechanosensitive channel, MscL, domain 1"/>
    <property type="match status" value="1"/>
</dbReference>
<reference evidence="7 8" key="1">
    <citation type="submission" date="2019-03" db="EMBL/GenBank/DDBJ databases">
        <title>Genomic Encyclopedia of Archaeal and Bacterial Type Strains, Phase II (KMG-II): from individual species to whole genera.</title>
        <authorList>
            <person name="Goeker M."/>
        </authorList>
    </citation>
    <scope>NUCLEOTIDE SEQUENCE [LARGE SCALE GENOMIC DNA]</scope>
    <source>
        <strain evidence="7 8">ATCC 35214</strain>
    </source>
</reference>
<dbReference type="PANTHER" id="PTHR30266">
    <property type="entry name" value="MECHANOSENSITIVE CHANNEL MSCL"/>
    <property type="match status" value="1"/>
</dbReference>
<dbReference type="AlphaFoldDB" id="A0A4R7UDK9"/>
<sequence length="164" mass="19026">MEEKKPKSLWKETFSEAGKFFKKGNMIFLAIGFITGSVFSALVSSLANDVILSAIIQNILGDKFKDLNDLSWRGIKYGKFLGTLINFIVVTLVIFISLYIFYFVRLYLKKRRLKKHPPEIKIEEPPKPTTDELILEQLKLMNSKIPDTYKQQNNPHIDENKKQE</sequence>
<comment type="subcellular location">
    <subcellularLocation>
        <location evidence="1">Membrane</location>
        <topology evidence="1">Multi-pass membrane protein</topology>
    </subcellularLocation>
</comment>
<gene>
    <name evidence="7" type="ORF">BCF59_0669</name>
</gene>
<dbReference type="GO" id="GO:0016020">
    <property type="term" value="C:membrane"/>
    <property type="evidence" value="ECO:0007669"/>
    <property type="project" value="UniProtKB-SubCell"/>
</dbReference>
<accession>A0A4R7UDK9</accession>
<proteinExistence type="predicted"/>
<evidence type="ECO:0000256" key="1">
    <source>
        <dbReference type="ARBA" id="ARBA00004141"/>
    </source>
</evidence>
<dbReference type="Proteomes" id="UP000295757">
    <property type="component" value="Unassembled WGS sequence"/>
</dbReference>
<protein>
    <submittedName>
        <fullName evidence="7">Large conductance mechanosensitive channel</fullName>
    </submittedName>
</protein>
<feature type="transmembrane region" description="Helical" evidence="6">
    <location>
        <begin position="27"/>
        <end position="60"/>
    </location>
</feature>